<evidence type="ECO:0000256" key="13">
    <source>
        <dbReference type="ARBA" id="ARBA00048637"/>
    </source>
</evidence>
<dbReference type="InterPro" id="IPR033906">
    <property type="entry name" value="Lipase_N"/>
</dbReference>
<dbReference type="CDD" id="cd00707">
    <property type="entry name" value="Pancreat_lipase_like"/>
    <property type="match status" value="1"/>
</dbReference>
<dbReference type="KEGG" id="pbi:103052834"/>
<evidence type="ECO:0000256" key="11">
    <source>
        <dbReference type="ARBA" id="ARBA00023157"/>
    </source>
</evidence>
<name>A0A9F2WCD7_PYTBI</name>
<evidence type="ECO:0000256" key="17">
    <source>
        <dbReference type="RuleBase" id="RU004262"/>
    </source>
</evidence>
<comment type="catalytic activity">
    <reaction evidence="13">
        <text>1-hexadecanoyl-2-(9Z-octadecenoyl)-sn-glycero-3-phosphate + H2O = 2-(9Z-octadecenoyl)-sn-glycero-3-phosphate + hexadecanoate + H(+)</text>
        <dbReference type="Rhea" id="RHEA:40943"/>
        <dbReference type="ChEBI" id="CHEBI:7896"/>
        <dbReference type="ChEBI" id="CHEBI:15377"/>
        <dbReference type="ChEBI" id="CHEBI:15378"/>
        <dbReference type="ChEBI" id="CHEBI:64839"/>
        <dbReference type="ChEBI" id="CHEBI:77593"/>
    </reaction>
    <physiologicalReaction direction="left-to-right" evidence="13">
        <dbReference type="Rhea" id="RHEA:40944"/>
    </physiologicalReaction>
</comment>
<keyword evidence="12" id="KW-0325">Glycoprotein</keyword>
<dbReference type="PIRSF" id="PIRSF000865">
    <property type="entry name" value="Lipoprotein_lipase_LIPH"/>
    <property type="match status" value="1"/>
</dbReference>
<dbReference type="GO" id="GO:0004620">
    <property type="term" value="F:phospholipase activity"/>
    <property type="evidence" value="ECO:0007669"/>
    <property type="project" value="TreeGrafter"/>
</dbReference>
<evidence type="ECO:0000256" key="10">
    <source>
        <dbReference type="ARBA" id="ARBA00023136"/>
    </source>
</evidence>
<dbReference type="GO" id="GO:0052689">
    <property type="term" value="F:carboxylic ester hydrolase activity"/>
    <property type="evidence" value="ECO:0007669"/>
    <property type="project" value="InterPro"/>
</dbReference>
<evidence type="ECO:0000256" key="8">
    <source>
        <dbReference type="ARBA" id="ARBA00022963"/>
    </source>
</evidence>
<keyword evidence="11" id="KW-1015">Disulfide bond</keyword>
<dbReference type="RefSeq" id="XP_007430781.2">
    <property type="nucleotide sequence ID" value="XM_007430719.3"/>
</dbReference>
<dbReference type="InterPro" id="IPR016272">
    <property type="entry name" value="Lipase_LIPH"/>
</dbReference>
<evidence type="ECO:0000256" key="2">
    <source>
        <dbReference type="ARBA" id="ARBA00004613"/>
    </source>
</evidence>
<evidence type="ECO:0000256" key="7">
    <source>
        <dbReference type="ARBA" id="ARBA00022801"/>
    </source>
</evidence>
<dbReference type="GeneID" id="103052834"/>
<dbReference type="GO" id="GO:0005886">
    <property type="term" value="C:plasma membrane"/>
    <property type="evidence" value="ECO:0007669"/>
    <property type="project" value="UniProtKB-SubCell"/>
</dbReference>
<keyword evidence="4" id="KW-1003">Cell membrane</keyword>
<dbReference type="Pfam" id="PF00151">
    <property type="entry name" value="Lipase"/>
    <property type="match status" value="1"/>
</dbReference>
<keyword evidence="8" id="KW-0442">Lipid degradation</keyword>
<dbReference type="PRINTS" id="PR00821">
    <property type="entry name" value="TAGLIPASE"/>
</dbReference>
<feature type="binding site" evidence="16">
    <location>
        <position position="219"/>
    </location>
    <ligand>
        <name>Ca(2+)</name>
        <dbReference type="ChEBI" id="CHEBI:29108"/>
    </ligand>
</feature>
<keyword evidence="5" id="KW-0964">Secreted</keyword>
<evidence type="ECO:0000259" key="18">
    <source>
        <dbReference type="Pfam" id="PF00151"/>
    </source>
</evidence>
<keyword evidence="16" id="KW-0106">Calcium</keyword>
<dbReference type="Proteomes" id="UP000695026">
    <property type="component" value="Unplaced"/>
</dbReference>
<keyword evidence="6" id="KW-0732">Signal</keyword>
<accession>A0A9F2WCD7</accession>
<proteinExistence type="inferred from homology"/>
<dbReference type="Gene3D" id="2.60.60.20">
    <property type="entry name" value="PLAT/LH2 domain"/>
    <property type="match status" value="1"/>
</dbReference>
<dbReference type="GO" id="GO:0046872">
    <property type="term" value="F:metal ion binding"/>
    <property type="evidence" value="ECO:0007669"/>
    <property type="project" value="UniProtKB-KW"/>
</dbReference>
<evidence type="ECO:0000256" key="16">
    <source>
        <dbReference type="PIRSR" id="PIRSR000865-2"/>
    </source>
</evidence>
<dbReference type="InterPro" id="IPR013818">
    <property type="entry name" value="Lipase"/>
</dbReference>
<evidence type="ECO:0000256" key="5">
    <source>
        <dbReference type="ARBA" id="ARBA00022525"/>
    </source>
</evidence>
<comment type="function">
    <text evidence="14">Hydrolyzes specifically phosphatidic acid (PA) to produce 2-acyl lysophosphatidic acid (LPA; a potent bioactive lipid mediator) and fatty acid. Does not hydrolyze other phospholipids, like phosphatidylserine (PS), phosphatidylcholine (PC) and phosphatidylethanolamine (PE) or triacylglycerol (TG).</text>
</comment>
<dbReference type="FunFam" id="3.40.50.1820:FF:000063">
    <property type="entry name" value="Lipase member H"/>
    <property type="match status" value="1"/>
</dbReference>
<evidence type="ECO:0000313" key="19">
    <source>
        <dbReference type="Proteomes" id="UP000695026"/>
    </source>
</evidence>
<dbReference type="SUPFAM" id="SSF53474">
    <property type="entry name" value="alpha/beta-Hydrolases"/>
    <property type="match status" value="1"/>
</dbReference>
<feature type="active site" description="Charge relay system" evidence="15">
    <location>
        <position position="200"/>
    </location>
</feature>
<reference evidence="20" key="1">
    <citation type="submission" date="2025-08" db="UniProtKB">
        <authorList>
            <consortium name="RefSeq"/>
        </authorList>
    </citation>
    <scope>IDENTIFICATION</scope>
    <source>
        <tissue evidence="20">Liver</tissue>
    </source>
</reference>
<dbReference type="AlphaFoldDB" id="A0A9F2WCD7"/>
<feature type="binding site" evidence="16">
    <location>
        <position position="214"/>
    </location>
    <ligand>
        <name>Ca(2+)</name>
        <dbReference type="ChEBI" id="CHEBI:29108"/>
    </ligand>
</feature>
<comment type="subcellular location">
    <subcellularLocation>
        <location evidence="1">Cell membrane</location>
        <topology evidence="1">Peripheral membrane protein</topology>
    </subcellularLocation>
    <subcellularLocation>
        <location evidence="2">Secreted</location>
    </subcellularLocation>
</comment>
<evidence type="ECO:0000256" key="6">
    <source>
        <dbReference type="ARBA" id="ARBA00022729"/>
    </source>
</evidence>
<dbReference type="GO" id="GO:0008201">
    <property type="term" value="F:heparin binding"/>
    <property type="evidence" value="ECO:0007669"/>
    <property type="project" value="UniProtKB-ARBA"/>
</dbReference>
<evidence type="ECO:0000256" key="3">
    <source>
        <dbReference type="ARBA" id="ARBA00010701"/>
    </source>
</evidence>
<keyword evidence="16" id="KW-0479">Metal-binding</keyword>
<keyword evidence="10" id="KW-0472">Membrane</keyword>
<feature type="binding site" evidence="16">
    <location>
        <position position="216"/>
    </location>
    <ligand>
        <name>Ca(2+)</name>
        <dbReference type="ChEBI" id="CHEBI:29108"/>
    </ligand>
</feature>
<organism evidence="19 20">
    <name type="scientific">Python bivittatus</name>
    <name type="common">Burmese python</name>
    <name type="synonym">Python molurus bivittatus</name>
    <dbReference type="NCBI Taxonomy" id="176946"/>
    <lineage>
        <taxon>Eukaryota</taxon>
        <taxon>Metazoa</taxon>
        <taxon>Chordata</taxon>
        <taxon>Craniata</taxon>
        <taxon>Vertebrata</taxon>
        <taxon>Euteleostomi</taxon>
        <taxon>Lepidosauria</taxon>
        <taxon>Squamata</taxon>
        <taxon>Bifurcata</taxon>
        <taxon>Unidentata</taxon>
        <taxon>Episquamata</taxon>
        <taxon>Toxicofera</taxon>
        <taxon>Serpentes</taxon>
        <taxon>Henophidia</taxon>
        <taxon>Pythonidae</taxon>
        <taxon>Python</taxon>
    </lineage>
</organism>
<protein>
    <submittedName>
        <fullName evidence="20">Lipase member I isoform X1</fullName>
    </submittedName>
</protein>
<evidence type="ECO:0000256" key="4">
    <source>
        <dbReference type="ARBA" id="ARBA00022475"/>
    </source>
</evidence>
<dbReference type="OrthoDB" id="199913at2759"/>
<dbReference type="CTD" id="149998"/>
<dbReference type="PANTHER" id="PTHR11610:SF12">
    <property type="entry name" value="LIPASE MEMBER H"/>
    <property type="match status" value="1"/>
</dbReference>
<feature type="active site" description="Charge relay system" evidence="15">
    <location>
        <position position="270"/>
    </location>
</feature>
<dbReference type="GO" id="GO:0005615">
    <property type="term" value="C:extracellular space"/>
    <property type="evidence" value="ECO:0007669"/>
    <property type="project" value="UniProtKB-ARBA"/>
</dbReference>
<keyword evidence="19" id="KW-1185">Reference proteome</keyword>
<dbReference type="GO" id="GO:0016042">
    <property type="term" value="P:lipid catabolic process"/>
    <property type="evidence" value="ECO:0007669"/>
    <property type="project" value="UniProtKB-KW"/>
</dbReference>
<keyword evidence="7" id="KW-0378">Hydrolase</keyword>
<evidence type="ECO:0000256" key="15">
    <source>
        <dbReference type="PIRSR" id="PIRSR000865-1"/>
    </source>
</evidence>
<comment type="similarity">
    <text evidence="3 17">Belongs to the AB hydrolase superfamily. Lipase family.</text>
</comment>
<dbReference type="InterPro" id="IPR029058">
    <property type="entry name" value="AB_hydrolase_fold"/>
</dbReference>
<dbReference type="PANTHER" id="PTHR11610">
    <property type="entry name" value="LIPASE"/>
    <property type="match status" value="1"/>
</dbReference>
<dbReference type="Gene3D" id="3.40.50.1820">
    <property type="entry name" value="alpha/beta hydrolase"/>
    <property type="match status" value="1"/>
</dbReference>
<dbReference type="OMA" id="CPVVGYH"/>
<evidence type="ECO:0000256" key="12">
    <source>
        <dbReference type="ARBA" id="ARBA00023180"/>
    </source>
</evidence>
<keyword evidence="9" id="KW-0443">Lipid metabolism</keyword>
<feature type="domain" description="Lipase" evidence="18">
    <location>
        <begin position="56"/>
        <end position="347"/>
    </location>
</feature>
<gene>
    <name evidence="20" type="primary">LIPI</name>
</gene>
<evidence type="ECO:0000256" key="14">
    <source>
        <dbReference type="ARBA" id="ARBA00049600"/>
    </source>
</evidence>
<feature type="active site" description="Nucleophile" evidence="15">
    <location>
        <position position="176"/>
    </location>
</feature>
<dbReference type="GO" id="GO:0006654">
    <property type="term" value="P:phosphatidic acid biosynthetic process"/>
    <property type="evidence" value="ECO:0007669"/>
    <property type="project" value="UniProtKB-ARBA"/>
</dbReference>
<sequence>MLQGNSNNILLLCAAFQTLPMLGLCFFICFVAYCAGAGQECPKFTDLNFGNAVIGTNLKVQLLLYTRRNQNCAELLNEHNITTSTHLNVTKNIVIIIHGYRFTGSPPIWMDRIKNLLLEKEDFNIIIVDWNRGATTVNYFSAVNSAKNVVHNVKNLIDQMLENGASFDSVYMIGVSLGAHIAGFVGKAYSGKIGRITGLDPAGPLFTRNLANERLDHTDAQFVDVIHTDTDGFGFKEPLGNIDFYPNGGTDQPGCPKTIFGGSAFFKCDHQRSVFLYMSSLQQNCHITAYPCESYIDYRNGKCMSCNFKSFPCPTVGYYANKWKDHLLEKNPPMTTAYFDTSDKDPFCMYHYSLDIITWNKSTRRGFINIKIADNSGNTTESRINSDAAEFQQYRQVKILAGFPLDFGNISTIALTFSTKNTVGPKYKLRVLEMRLKSLSHPERIQLCRYDLILAENVESTFRPIPCHEMNMQDS</sequence>
<evidence type="ECO:0000256" key="1">
    <source>
        <dbReference type="ARBA" id="ARBA00004202"/>
    </source>
</evidence>
<dbReference type="InterPro" id="IPR000734">
    <property type="entry name" value="TAG_lipase"/>
</dbReference>
<evidence type="ECO:0000256" key="9">
    <source>
        <dbReference type="ARBA" id="ARBA00023098"/>
    </source>
</evidence>
<evidence type="ECO:0000313" key="20">
    <source>
        <dbReference type="RefSeq" id="XP_007430781.2"/>
    </source>
</evidence>